<organism evidence="1 2">
    <name type="scientific">Tanacetum coccineum</name>
    <dbReference type="NCBI Taxonomy" id="301880"/>
    <lineage>
        <taxon>Eukaryota</taxon>
        <taxon>Viridiplantae</taxon>
        <taxon>Streptophyta</taxon>
        <taxon>Embryophyta</taxon>
        <taxon>Tracheophyta</taxon>
        <taxon>Spermatophyta</taxon>
        <taxon>Magnoliopsida</taxon>
        <taxon>eudicotyledons</taxon>
        <taxon>Gunneridae</taxon>
        <taxon>Pentapetalae</taxon>
        <taxon>asterids</taxon>
        <taxon>campanulids</taxon>
        <taxon>Asterales</taxon>
        <taxon>Asteraceae</taxon>
        <taxon>Asteroideae</taxon>
        <taxon>Anthemideae</taxon>
        <taxon>Anthemidinae</taxon>
        <taxon>Tanacetum</taxon>
    </lineage>
</organism>
<reference evidence="1" key="2">
    <citation type="submission" date="2022-01" db="EMBL/GenBank/DDBJ databases">
        <authorList>
            <person name="Yamashiro T."/>
            <person name="Shiraishi A."/>
            <person name="Satake H."/>
            <person name="Nakayama K."/>
        </authorList>
    </citation>
    <scope>NUCLEOTIDE SEQUENCE</scope>
</reference>
<evidence type="ECO:0000313" key="1">
    <source>
        <dbReference type="EMBL" id="GJT93736.1"/>
    </source>
</evidence>
<proteinExistence type="predicted"/>
<gene>
    <name evidence="1" type="ORF">Tco_1082581</name>
</gene>
<accession>A0ABQ5I0S5</accession>
<reference evidence="1" key="1">
    <citation type="journal article" date="2022" name="Int. J. Mol. Sci.">
        <title>Draft Genome of Tanacetum Coccineum: Genomic Comparison of Closely Related Tanacetum-Family Plants.</title>
        <authorList>
            <person name="Yamashiro T."/>
            <person name="Shiraishi A."/>
            <person name="Nakayama K."/>
            <person name="Satake H."/>
        </authorList>
    </citation>
    <scope>NUCLEOTIDE SEQUENCE</scope>
</reference>
<keyword evidence="2" id="KW-1185">Reference proteome</keyword>
<dbReference type="EMBL" id="BQNB010020231">
    <property type="protein sequence ID" value="GJT93736.1"/>
    <property type="molecule type" value="Genomic_DNA"/>
</dbReference>
<protein>
    <submittedName>
        <fullName evidence="1">Uncharacterized protein</fullName>
    </submittedName>
</protein>
<name>A0ABQ5I0S5_9ASTR</name>
<comment type="caution">
    <text evidence="1">The sequence shown here is derived from an EMBL/GenBank/DDBJ whole genome shotgun (WGS) entry which is preliminary data.</text>
</comment>
<dbReference type="Proteomes" id="UP001151760">
    <property type="component" value="Unassembled WGS sequence"/>
</dbReference>
<sequence length="152" mass="17058">MDEEQLAFLADPGILNDQATQTTIPNTAAFQTKDLDAYDSDCNDVSNAKAVLLANLSNYGSDVISEVPYFKPYHTDMYNQSVHAMQGFEQTLVVEFTDNEITSDINIIPYSQYLQDTPHEAVKNTNLYAQQDSMILSGIEQILEQMINHVNN</sequence>
<evidence type="ECO:0000313" key="2">
    <source>
        <dbReference type="Proteomes" id="UP001151760"/>
    </source>
</evidence>